<dbReference type="PANTHER" id="PTHR10229:SF0">
    <property type="entry name" value="GTP-BINDING PROTEIN 6-RELATED"/>
    <property type="match status" value="1"/>
</dbReference>
<keyword evidence="1" id="KW-0479">Metal-binding</keyword>
<dbReference type="CDD" id="cd01878">
    <property type="entry name" value="HflX"/>
    <property type="match status" value="1"/>
</dbReference>
<dbReference type="GO" id="GO:0043022">
    <property type="term" value="F:ribosome binding"/>
    <property type="evidence" value="ECO:0007669"/>
    <property type="project" value="TreeGrafter"/>
</dbReference>
<keyword evidence="2" id="KW-0547">Nucleotide-binding</keyword>
<keyword evidence="6" id="KW-0812">Transmembrane</keyword>
<dbReference type="FunFam" id="3.40.50.300:FF:000173">
    <property type="entry name" value="GTPase HflX"/>
    <property type="match status" value="1"/>
</dbReference>
<evidence type="ECO:0000256" key="4">
    <source>
        <dbReference type="ARBA" id="ARBA00023134"/>
    </source>
</evidence>
<dbReference type="EMBL" id="HBGN01031713">
    <property type="protein sequence ID" value="CAD9348538.1"/>
    <property type="molecule type" value="Transcribed_RNA"/>
</dbReference>
<keyword evidence="6" id="KW-1133">Transmembrane helix</keyword>
<dbReference type="InterPro" id="IPR032305">
    <property type="entry name" value="GTP-bd_M"/>
</dbReference>
<dbReference type="GO" id="GO:0005737">
    <property type="term" value="C:cytoplasm"/>
    <property type="evidence" value="ECO:0007669"/>
    <property type="project" value="TreeGrafter"/>
</dbReference>
<dbReference type="InterPro" id="IPR006073">
    <property type="entry name" value="GTP-bd"/>
</dbReference>
<accession>A0A7S2EQI2</accession>
<dbReference type="GO" id="GO:0005525">
    <property type="term" value="F:GTP binding"/>
    <property type="evidence" value="ECO:0007669"/>
    <property type="project" value="UniProtKB-KW"/>
</dbReference>
<dbReference type="Gene3D" id="3.40.50.300">
    <property type="entry name" value="P-loop containing nucleotide triphosphate hydrolases"/>
    <property type="match status" value="1"/>
</dbReference>
<name>A0A7S2EQI2_9STRA</name>
<evidence type="ECO:0000256" key="5">
    <source>
        <dbReference type="SAM" id="MobiDB-lite"/>
    </source>
</evidence>
<feature type="domain" description="Hflx-type G" evidence="7">
    <location>
        <begin position="424"/>
        <end position="595"/>
    </location>
</feature>
<dbReference type="PRINTS" id="PR00326">
    <property type="entry name" value="GTP1OBG"/>
</dbReference>
<sequence length="682" mass="76342">MEGPTERIHKMPGRTSISNNGLKRNRPTIFLSTTLAMIAIATIATVSAFSATTLRSTKPYSQQWKRTLLAAEHSSESSSSATPLFDVDLIDPSAVQFQMDDGSDGEDDSEETNAAFADYSEEEENFWNEDNPTPDVTVERNILSYLSDDDDCLIEEDENCGEFTRDEDDMLTEREDRLYVDADGMRRKVETCVLVGVEDLSAARKERKKARQRASSAEPYPEEQIESMFSLDESMTEMRELIKTAGMDLVGEVTQRLSEPNPKTYIGTGKVLECLELLEQQKSCTIVFDAELSPGQQKALENAFNKKVIQNDFMGSEQEGEIKVVDRTALILDIFAQHAKTREGKLQVDLALHEYRKPRLTKMWTHLERQSGAGGVGLRGPGESQLEIDKRLLRDRIIVLKKRIDDVQKQRDLHRRGRTKIGLPILAIVGYTNAGKSTLLNYLTRAGVMAENMLFATLDPTTRRVKLPGYKTHPEVLLTDTVGFIQKLPTHLVAAFRATLEEVKEADVLVHVIDSSNPTWEKQEQAVQTVLNEIGANDIPLVKVLNKIDLLEQDDAEYLKYEAACSGNSVAVSSITGEGMEDFVAVVEDALSELLVPIEVEIPYSKGDELNAIHEVGAVETIDYRESGTYVLGRVPKPLANRLRPYYINDEEEEAFSKKRGGDDDEIDWVALGRGRHTAKNM</sequence>
<evidence type="ECO:0000313" key="8">
    <source>
        <dbReference type="EMBL" id="CAD9348538.1"/>
    </source>
</evidence>
<evidence type="ECO:0000259" key="7">
    <source>
        <dbReference type="PROSITE" id="PS51705"/>
    </source>
</evidence>
<dbReference type="Pfam" id="PF19275">
    <property type="entry name" value="HflX_C"/>
    <property type="match status" value="1"/>
</dbReference>
<dbReference type="AlphaFoldDB" id="A0A7S2EQI2"/>
<dbReference type="InterPro" id="IPR045498">
    <property type="entry name" value="HflX_C"/>
</dbReference>
<keyword evidence="6" id="KW-0472">Membrane</keyword>
<dbReference type="Pfam" id="PF01926">
    <property type="entry name" value="MMR_HSR1"/>
    <property type="match status" value="1"/>
</dbReference>
<dbReference type="Pfam" id="PF13167">
    <property type="entry name" value="GTP-bdg_N"/>
    <property type="match status" value="1"/>
</dbReference>
<feature type="transmembrane region" description="Helical" evidence="6">
    <location>
        <begin position="29"/>
        <end position="49"/>
    </location>
</feature>
<dbReference type="InterPro" id="IPR016496">
    <property type="entry name" value="GTPase_HflX"/>
</dbReference>
<evidence type="ECO:0000256" key="6">
    <source>
        <dbReference type="SAM" id="Phobius"/>
    </source>
</evidence>
<evidence type="ECO:0000256" key="2">
    <source>
        <dbReference type="ARBA" id="ARBA00022741"/>
    </source>
</evidence>
<dbReference type="Pfam" id="PF16360">
    <property type="entry name" value="GTP-bdg_M"/>
    <property type="match status" value="1"/>
</dbReference>
<keyword evidence="3" id="KW-0460">Magnesium</keyword>
<protein>
    <recommendedName>
        <fullName evidence="7">Hflx-type G domain-containing protein</fullName>
    </recommendedName>
</protein>
<dbReference type="Gene3D" id="3.40.50.11060">
    <property type="entry name" value="GTPase HflX, N-terminal domain"/>
    <property type="match status" value="1"/>
</dbReference>
<dbReference type="Gene3D" id="6.10.250.2860">
    <property type="match status" value="1"/>
</dbReference>
<dbReference type="PROSITE" id="PS51705">
    <property type="entry name" value="G_HFLX"/>
    <property type="match status" value="1"/>
</dbReference>
<evidence type="ECO:0000256" key="1">
    <source>
        <dbReference type="ARBA" id="ARBA00022723"/>
    </source>
</evidence>
<gene>
    <name evidence="8" type="ORF">DBRI1063_LOCUS20467</name>
</gene>
<dbReference type="InterPro" id="IPR025121">
    <property type="entry name" value="GTPase_HflX_N"/>
</dbReference>
<reference evidence="8" key="1">
    <citation type="submission" date="2021-01" db="EMBL/GenBank/DDBJ databases">
        <authorList>
            <person name="Corre E."/>
            <person name="Pelletier E."/>
            <person name="Niang G."/>
            <person name="Scheremetjew M."/>
            <person name="Finn R."/>
            <person name="Kale V."/>
            <person name="Holt S."/>
            <person name="Cochrane G."/>
            <person name="Meng A."/>
            <person name="Brown T."/>
            <person name="Cohen L."/>
        </authorList>
    </citation>
    <scope>NUCLEOTIDE SEQUENCE</scope>
    <source>
        <strain evidence="8">Pop2</strain>
    </source>
</reference>
<dbReference type="PANTHER" id="PTHR10229">
    <property type="entry name" value="GTP-BINDING PROTEIN HFLX"/>
    <property type="match status" value="1"/>
</dbReference>
<dbReference type="InterPro" id="IPR030394">
    <property type="entry name" value="G_HFLX_dom"/>
</dbReference>
<keyword evidence="4" id="KW-0342">GTP-binding</keyword>
<dbReference type="HAMAP" id="MF_00900">
    <property type="entry name" value="GTPase_HflX"/>
    <property type="match status" value="1"/>
</dbReference>
<dbReference type="SUPFAM" id="SSF52540">
    <property type="entry name" value="P-loop containing nucleoside triphosphate hydrolases"/>
    <property type="match status" value="1"/>
</dbReference>
<organism evidence="8">
    <name type="scientific">Ditylum brightwellii</name>
    <dbReference type="NCBI Taxonomy" id="49249"/>
    <lineage>
        <taxon>Eukaryota</taxon>
        <taxon>Sar</taxon>
        <taxon>Stramenopiles</taxon>
        <taxon>Ochrophyta</taxon>
        <taxon>Bacillariophyta</taxon>
        <taxon>Mediophyceae</taxon>
        <taxon>Lithodesmiophycidae</taxon>
        <taxon>Lithodesmiales</taxon>
        <taxon>Lithodesmiaceae</taxon>
        <taxon>Ditylum</taxon>
    </lineage>
</organism>
<dbReference type="NCBIfam" id="TIGR03156">
    <property type="entry name" value="GTP_HflX"/>
    <property type="match status" value="1"/>
</dbReference>
<feature type="region of interest" description="Disordered" evidence="5">
    <location>
        <begin position="1"/>
        <end position="23"/>
    </location>
</feature>
<evidence type="ECO:0000256" key="3">
    <source>
        <dbReference type="ARBA" id="ARBA00022842"/>
    </source>
</evidence>
<proteinExistence type="inferred from homology"/>
<dbReference type="InterPro" id="IPR027417">
    <property type="entry name" value="P-loop_NTPase"/>
</dbReference>
<dbReference type="InterPro" id="IPR042108">
    <property type="entry name" value="GTPase_HflX_N_sf"/>
</dbReference>
<dbReference type="GO" id="GO:0046872">
    <property type="term" value="F:metal ion binding"/>
    <property type="evidence" value="ECO:0007669"/>
    <property type="project" value="UniProtKB-KW"/>
</dbReference>